<dbReference type="CDD" id="cd12828">
    <property type="entry name" value="TmCorA-like_1"/>
    <property type="match status" value="1"/>
</dbReference>
<keyword evidence="3 8" id="KW-0813">Transport</keyword>
<evidence type="ECO:0000256" key="3">
    <source>
        <dbReference type="ARBA" id="ARBA00022448"/>
    </source>
</evidence>
<gene>
    <name evidence="8 9" type="primary">corA</name>
    <name evidence="9" type="ORF">ACHKAR_21195</name>
</gene>
<feature type="transmembrane region" description="Helical" evidence="8">
    <location>
        <begin position="266"/>
        <end position="286"/>
    </location>
</feature>
<proteinExistence type="inferred from homology"/>
<keyword evidence="7 8" id="KW-0472">Membrane</keyword>
<evidence type="ECO:0000313" key="10">
    <source>
        <dbReference type="Proteomes" id="UP001610063"/>
    </source>
</evidence>
<evidence type="ECO:0000256" key="7">
    <source>
        <dbReference type="ARBA" id="ARBA00023136"/>
    </source>
</evidence>
<evidence type="ECO:0000256" key="4">
    <source>
        <dbReference type="ARBA" id="ARBA00022475"/>
    </source>
</evidence>
<feature type="transmembrane region" description="Helical" evidence="8">
    <location>
        <begin position="298"/>
        <end position="318"/>
    </location>
</feature>
<evidence type="ECO:0000256" key="5">
    <source>
        <dbReference type="ARBA" id="ARBA00022692"/>
    </source>
</evidence>
<dbReference type="PANTHER" id="PTHR46494">
    <property type="entry name" value="CORA FAMILY METAL ION TRANSPORTER (EUROFUNG)"/>
    <property type="match status" value="1"/>
</dbReference>
<dbReference type="EMBL" id="JBIPKE010000020">
    <property type="protein sequence ID" value="MFH6985984.1"/>
    <property type="molecule type" value="Genomic_DNA"/>
</dbReference>
<dbReference type="NCBIfam" id="TIGR00383">
    <property type="entry name" value="corA"/>
    <property type="match status" value="1"/>
</dbReference>
<sequence length="324" mass="37834">MLTLIQYNDPGYLTKENLSPSEAATLVKEDFINWIDVEITSQTYVDDTAGLFNIHHLIAEDILNTDQLPKFELFDDHLFFSTKMLSFDADEDQIMEEHLSVVMCKSLVITFQEGLPGDAFNELRKRIQLSKGLIRKCKEDYLFYHILDAVVDHYLQIMETLRTRIEQLEARSLADPSYDVMQQVIEIKKDINILRKYTVPMRDALNEMRVEADHFIQKSSINYFQDVADHLLYLITSFETSREMLKDLMDLHRSNQNSEMNRVMKTLTVVSAIFIPLTFLAGVYGMNFRYMPELNSQWGYPLTIGAMVGVAMIMALYMRIKRWF</sequence>
<dbReference type="Proteomes" id="UP001610063">
    <property type="component" value="Unassembled WGS sequence"/>
</dbReference>
<keyword evidence="5 8" id="KW-0812">Transmembrane</keyword>
<comment type="subcellular location">
    <subcellularLocation>
        <location evidence="1">Cell membrane</location>
        <topology evidence="1">Multi-pass membrane protein</topology>
    </subcellularLocation>
    <subcellularLocation>
        <location evidence="8">Membrane</location>
        <topology evidence="8">Multi-pass membrane protein</topology>
    </subcellularLocation>
</comment>
<evidence type="ECO:0000256" key="8">
    <source>
        <dbReference type="RuleBase" id="RU362010"/>
    </source>
</evidence>
<dbReference type="InterPro" id="IPR004488">
    <property type="entry name" value="Mg/Co-transport_prot_CorA"/>
</dbReference>
<keyword evidence="8" id="KW-0460">Magnesium</keyword>
<protein>
    <recommendedName>
        <fullName evidence="8">Magnesium transport protein CorA</fullName>
    </recommendedName>
</protein>
<evidence type="ECO:0000313" key="9">
    <source>
        <dbReference type="EMBL" id="MFH6985984.1"/>
    </source>
</evidence>
<dbReference type="SUPFAM" id="SSF143865">
    <property type="entry name" value="CorA soluble domain-like"/>
    <property type="match status" value="1"/>
</dbReference>
<evidence type="ECO:0000256" key="2">
    <source>
        <dbReference type="ARBA" id="ARBA00009765"/>
    </source>
</evidence>
<dbReference type="InterPro" id="IPR045861">
    <property type="entry name" value="CorA_cytoplasmic_dom"/>
</dbReference>
<dbReference type="RefSeq" id="WP_395419460.1">
    <property type="nucleotide sequence ID" value="NZ_JBIPKE010000020.1"/>
</dbReference>
<comment type="similarity">
    <text evidence="2 8">Belongs to the CorA metal ion transporter (MIT) (TC 1.A.35) family.</text>
</comment>
<evidence type="ECO:0000256" key="1">
    <source>
        <dbReference type="ARBA" id="ARBA00004651"/>
    </source>
</evidence>
<accession>A0ABW7NJF8</accession>
<dbReference type="InterPro" id="IPR045863">
    <property type="entry name" value="CorA_TM1_TM2"/>
</dbReference>
<comment type="function">
    <text evidence="8">Mediates influx of magnesium ions.</text>
</comment>
<evidence type="ECO:0000256" key="6">
    <source>
        <dbReference type="ARBA" id="ARBA00022989"/>
    </source>
</evidence>
<keyword evidence="10" id="KW-1185">Reference proteome</keyword>
<comment type="caution">
    <text evidence="9">The sequence shown here is derived from an EMBL/GenBank/DDBJ whole genome shotgun (WGS) entry which is preliminary data.</text>
</comment>
<reference evidence="9 10" key="1">
    <citation type="journal article" date="2013" name="Int. J. Syst. Evol. Microbiol.">
        <title>Marinoscillum luteum sp. nov., isolated from marine sediment.</title>
        <authorList>
            <person name="Cha I.T."/>
            <person name="Park S.J."/>
            <person name="Kim S.J."/>
            <person name="Kim J.G."/>
            <person name="Jung M.Y."/>
            <person name="Shin K.S."/>
            <person name="Kwon K.K."/>
            <person name="Yang S.H."/>
            <person name="Seo Y.S."/>
            <person name="Rhee S.K."/>
        </authorList>
    </citation>
    <scope>NUCLEOTIDE SEQUENCE [LARGE SCALE GENOMIC DNA]</scope>
    <source>
        <strain evidence="9 10">KCTC 23939</strain>
    </source>
</reference>
<dbReference type="Gene3D" id="1.20.58.340">
    <property type="entry name" value="Magnesium transport protein CorA, transmembrane region"/>
    <property type="match status" value="2"/>
</dbReference>
<keyword evidence="4 8" id="KW-1003">Cell membrane</keyword>
<keyword evidence="6 8" id="KW-1133">Transmembrane helix</keyword>
<name>A0ABW7NJF8_9BACT</name>
<dbReference type="PANTHER" id="PTHR46494:SF1">
    <property type="entry name" value="CORA FAMILY METAL ION TRANSPORTER (EUROFUNG)"/>
    <property type="match status" value="1"/>
</dbReference>
<dbReference type="InterPro" id="IPR002523">
    <property type="entry name" value="MgTranspt_CorA/ZnTranspt_ZntB"/>
</dbReference>
<dbReference type="Gene3D" id="3.30.460.20">
    <property type="entry name" value="CorA soluble domain-like"/>
    <property type="match status" value="1"/>
</dbReference>
<organism evidence="9 10">
    <name type="scientific">Marinoscillum luteum</name>
    <dbReference type="NCBI Taxonomy" id="861051"/>
    <lineage>
        <taxon>Bacteria</taxon>
        <taxon>Pseudomonadati</taxon>
        <taxon>Bacteroidota</taxon>
        <taxon>Cytophagia</taxon>
        <taxon>Cytophagales</taxon>
        <taxon>Reichenbachiellaceae</taxon>
        <taxon>Marinoscillum</taxon>
    </lineage>
</organism>
<dbReference type="Pfam" id="PF01544">
    <property type="entry name" value="CorA"/>
    <property type="match status" value="1"/>
</dbReference>
<keyword evidence="8" id="KW-0406">Ion transport</keyword>
<dbReference type="SUPFAM" id="SSF144083">
    <property type="entry name" value="Magnesium transport protein CorA, transmembrane region"/>
    <property type="match status" value="1"/>
</dbReference>